<evidence type="ECO:0000259" key="1">
    <source>
        <dbReference type="Pfam" id="PF14493"/>
    </source>
</evidence>
<organism evidence="2 3">
    <name type="scientific">Lysinibacillus composti</name>
    <dbReference type="NCBI Taxonomy" id="720633"/>
    <lineage>
        <taxon>Bacteria</taxon>
        <taxon>Bacillati</taxon>
        <taxon>Bacillota</taxon>
        <taxon>Bacilli</taxon>
        <taxon>Bacillales</taxon>
        <taxon>Bacillaceae</taxon>
        <taxon>Lysinibacillus</taxon>
    </lineage>
</organism>
<accession>A0A3N9UDM2</accession>
<name>A0A3N9UDM2_9BACI</name>
<dbReference type="OrthoDB" id="2354672at2"/>
<dbReference type="InterPro" id="IPR008308">
    <property type="entry name" value="YpbB-like"/>
</dbReference>
<evidence type="ECO:0000313" key="2">
    <source>
        <dbReference type="EMBL" id="RQW74357.1"/>
    </source>
</evidence>
<feature type="domain" description="Helicase Helix-turn-helix" evidence="1">
    <location>
        <begin position="252"/>
        <end position="339"/>
    </location>
</feature>
<dbReference type="EMBL" id="RRCT01000010">
    <property type="protein sequence ID" value="RQW74357.1"/>
    <property type="molecule type" value="Genomic_DNA"/>
</dbReference>
<gene>
    <name evidence="2" type="ORF">EBB45_12210</name>
</gene>
<dbReference type="Proteomes" id="UP000274033">
    <property type="component" value="Unassembled WGS sequence"/>
</dbReference>
<dbReference type="InterPro" id="IPR029491">
    <property type="entry name" value="Helicase_HTH"/>
</dbReference>
<proteinExistence type="predicted"/>
<sequence length="345" mass="40236">MIFQSVLLQIFQKLNNERTISSAYHLLRGKRSGQTIQDVGIFHLHNYFGILPKLLRKKYDEDVNKILEAGYIEMNEEGYFQLTNLGHEIEKQSIPLPFDGWHYRGNEHLFFARLSLVVQSLSHNRSGVSKFIPLQKDEEIQRWVKRFLMAHHYQNGLLQEKLAREIINSLETVDVEERLKAIVINRLGGYMTPGFTWQQISYHEQLEEIDVQLLYIATLQQWIQKIYSLYAHYPLLGEIAENVRIDIPLTGSALQTAQLFKQGLSIEEISRVRQLKSSTIEDHLVELAMNDPIFPIHQFISDEDKKLVLTAVDDYDTRKLKVLHEVVPHLSYFQLRLVLAKGNDN</sequence>
<dbReference type="RefSeq" id="WP_124765090.1">
    <property type="nucleotide sequence ID" value="NZ_JAFBDY010000030.1"/>
</dbReference>
<dbReference type="AlphaFoldDB" id="A0A3N9UDM2"/>
<dbReference type="Pfam" id="PF14493">
    <property type="entry name" value="HTH_40"/>
    <property type="match status" value="1"/>
</dbReference>
<dbReference type="PIRSF" id="PIRSF021350">
    <property type="entry name" value="UCP021350"/>
    <property type="match status" value="1"/>
</dbReference>
<comment type="caution">
    <text evidence="2">The sequence shown here is derived from an EMBL/GenBank/DDBJ whole genome shotgun (WGS) entry which is preliminary data.</text>
</comment>
<evidence type="ECO:0000313" key="3">
    <source>
        <dbReference type="Proteomes" id="UP000274033"/>
    </source>
</evidence>
<reference evidence="2 3" key="1">
    <citation type="journal article" date="2013" name="J. Microbiol.">
        <title>Lysinibacillus chungkukjangi sp. nov., isolated from Chungkukjang, Korean fermented soybean food.</title>
        <authorList>
            <person name="Kim S.J."/>
            <person name="Jang Y.H."/>
            <person name="Hamada M."/>
            <person name="Ahn J.H."/>
            <person name="Weon H.Y."/>
            <person name="Suzuki K."/>
            <person name="Whang K.S."/>
            <person name="Kwon S.W."/>
        </authorList>
    </citation>
    <scope>NUCLEOTIDE SEQUENCE [LARGE SCALE GENOMIC DNA]</scope>
    <source>
        <strain evidence="2 3">MCCC 1A12701</strain>
    </source>
</reference>
<keyword evidence="3" id="KW-1185">Reference proteome</keyword>
<protein>
    <submittedName>
        <fullName evidence="2">Recombinase RecQ</fullName>
    </submittedName>
</protein>